<dbReference type="VEuPathDB" id="FungiDB:BO72DRAFT_496297"/>
<gene>
    <name evidence="1" type="ORF">BO72DRAFT_496297</name>
</gene>
<dbReference type="Pfam" id="PF12311">
    <property type="entry name" value="DUF3632"/>
    <property type="match status" value="1"/>
</dbReference>
<dbReference type="GeneID" id="63865955"/>
<evidence type="ECO:0000313" key="1">
    <source>
        <dbReference type="EMBL" id="RAK77273.1"/>
    </source>
</evidence>
<reference evidence="1 2" key="1">
    <citation type="submission" date="2018-02" db="EMBL/GenBank/DDBJ databases">
        <title>The genomes of Aspergillus section Nigri reveals drivers in fungal speciation.</title>
        <authorList>
            <consortium name="DOE Joint Genome Institute"/>
            <person name="Vesth T.C."/>
            <person name="Nybo J."/>
            <person name="Theobald S."/>
            <person name="Brandl J."/>
            <person name="Frisvad J.C."/>
            <person name="Nielsen K.F."/>
            <person name="Lyhne E.K."/>
            <person name="Kogle M.E."/>
            <person name="Kuo A."/>
            <person name="Riley R."/>
            <person name="Clum A."/>
            <person name="Nolan M."/>
            <person name="Lipzen A."/>
            <person name="Salamov A."/>
            <person name="Henrissat B."/>
            <person name="Wiebenga A."/>
            <person name="De vries R.P."/>
            <person name="Grigoriev I.V."/>
            <person name="Mortensen U.H."/>
            <person name="Andersen M.R."/>
            <person name="Baker S.E."/>
        </authorList>
    </citation>
    <scope>NUCLEOTIDE SEQUENCE [LARGE SCALE GENOMIC DNA]</scope>
    <source>
        <strain evidence="1 2">CBS 313.89</strain>
    </source>
</reference>
<dbReference type="RefSeq" id="XP_040801283.1">
    <property type="nucleotide sequence ID" value="XM_040948622.1"/>
</dbReference>
<accession>A0A8G1RS37</accession>
<evidence type="ECO:0000313" key="2">
    <source>
        <dbReference type="Proteomes" id="UP000249789"/>
    </source>
</evidence>
<keyword evidence="2" id="KW-1185">Reference proteome</keyword>
<dbReference type="EMBL" id="KZ824643">
    <property type="protein sequence ID" value="RAK77273.1"/>
    <property type="molecule type" value="Genomic_DNA"/>
</dbReference>
<dbReference type="AlphaFoldDB" id="A0A8G1RS37"/>
<proteinExistence type="predicted"/>
<name>A0A8G1RS37_9EURO</name>
<dbReference type="OrthoDB" id="3350591at2759"/>
<protein>
    <submittedName>
        <fullName evidence="1">Uncharacterized protein</fullName>
    </submittedName>
</protein>
<organism evidence="1 2">
    <name type="scientific">Aspergillus fijiensis CBS 313.89</name>
    <dbReference type="NCBI Taxonomy" id="1448319"/>
    <lineage>
        <taxon>Eukaryota</taxon>
        <taxon>Fungi</taxon>
        <taxon>Dikarya</taxon>
        <taxon>Ascomycota</taxon>
        <taxon>Pezizomycotina</taxon>
        <taxon>Eurotiomycetes</taxon>
        <taxon>Eurotiomycetidae</taxon>
        <taxon>Eurotiales</taxon>
        <taxon>Aspergillaceae</taxon>
        <taxon>Aspergillus</taxon>
    </lineage>
</organism>
<sequence length="396" mass="45738">MECAYGLWDIQESYGKPSSSTKVVSASASYNIALMNVLSMIHCYLTFVYLHCWDPEFDSVLDLNLLEDWDDEEDIWYKTLLISLVNGETTPTQAATEIDTYITTESNERYELHRAYTYHRDQMPPHTVLTEDPLTVEMEGKTEEEVVTIGAPAPEAHFEMVVRCITRLASAFPPEHVGQDRIVAFLETLKALPRHGIQIINPMRENDEEDKLFYTTLEVWPLDGNFLALSSDGVNAAFIYRHYPAIQPPPTDRELRWRNYQAAITRFLVRNLIVCTHLCALEGILQDDGWYPDLDDPARRDSGYRWLAGWVIAGAQWLLRPEVRAHVYRQCLNREKVGRREDMWSRERWQQWKDHFARNAIEERLGPYARQLAGLVCQGMIAHEEEVTLSPVTGSL</sequence>
<dbReference type="InterPro" id="IPR022085">
    <property type="entry name" value="OpdG"/>
</dbReference>
<dbReference type="Proteomes" id="UP000249789">
    <property type="component" value="Unassembled WGS sequence"/>
</dbReference>